<dbReference type="Gene3D" id="3.10.20.30">
    <property type="match status" value="1"/>
</dbReference>
<dbReference type="PROSITE" id="PS51085">
    <property type="entry name" value="2FE2S_FER_2"/>
    <property type="match status" value="1"/>
</dbReference>
<evidence type="ECO:0000256" key="1">
    <source>
        <dbReference type="ARBA" id="ARBA00022630"/>
    </source>
</evidence>
<dbReference type="InterPro" id="IPR001041">
    <property type="entry name" value="2Fe-2S_ferredoxin-type"/>
</dbReference>
<dbReference type="Proteomes" id="UP001620597">
    <property type="component" value="Unassembled WGS sequence"/>
</dbReference>
<keyword evidence="1" id="KW-0285">Flavoprotein</keyword>
<keyword evidence="5" id="KW-0408">Iron</keyword>
<evidence type="ECO:0000259" key="7">
    <source>
        <dbReference type="PROSITE" id="PS51085"/>
    </source>
</evidence>
<dbReference type="SUPFAM" id="SSF52343">
    <property type="entry name" value="Ferredoxin reductase-like, C-terminal NADP-linked domain"/>
    <property type="match status" value="1"/>
</dbReference>
<dbReference type="PANTHER" id="PTHR47354:SF1">
    <property type="entry name" value="CARNITINE MONOOXYGENASE REDUCTASE SUBUNIT"/>
    <property type="match status" value="1"/>
</dbReference>
<dbReference type="Pfam" id="PF00111">
    <property type="entry name" value="Fer2"/>
    <property type="match status" value="1"/>
</dbReference>
<dbReference type="Gene3D" id="3.40.50.80">
    <property type="entry name" value="Nucleotide-binding domain of ferredoxin-NADP reductase (FNR) module"/>
    <property type="match status" value="1"/>
</dbReference>
<reference evidence="9 10" key="1">
    <citation type="submission" date="2024-03" db="EMBL/GenBank/DDBJ databases">
        <title>High-quality draft genome sequence of Oceanobacter sp. wDCs-4.</title>
        <authorList>
            <person name="Dong C."/>
        </authorList>
    </citation>
    <scope>NUCLEOTIDE SEQUENCE [LARGE SCALE GENOMIC DNA]</scope>
    <source>
        <strain evidence="10">wDCs-4</strain>
    </source>
</reference>
<gene>
    <name evidence="9" type="ORF">WG929_11830</name>
</gene>
<dbReference type="InterPro" id="IPR001433">
    <property type="entry name" value="OxRdtase_FAD/NAD-bd"/>
</dbReference>
<evidence type="ECO:0000256" key="5">
    <source>
        <dbReference type="ARBA" id="ARBA00023004"/>
    </source>
</evidence>
<dbReference type="PRINTS" id="PR00409">
    <property type="entry name" value="PHDIOXRDTASE"/>
</dbReference>
<keyword evidence="3" id="KW-0479">Metal-binding</keyword>
<keyword evidence="10" id="KW-1185">Reference proteome</keyword>
<name>A0ABW8NJF2_9GAMM</name>
<comment type="caution">
    <text evidence="9">The sequence shown here is derived from an EMBL/GenBank/DDBJ whole genome shotgun (WGS) entry which is preliminary data.</text>
</comment>
<dbReference type="InterPro" id="IPR012675">
    <property type="entry name" value="Beta-grasp_dom_sf"/>
</dbReference>
<dbReference type="GO" id="GO:0016491">
    <property type="term" value="F:oxidoreductase activity"/>
    <property type="evidence" value="ECO:0007669"/>
    <property type="project" value="UniProtKB-KW"/>
</dbReference>
<feature type="domain" description="FAD-binding FR-type" evidence="8">
    <location>
        <begin position="3"/>
        <end position="106"/>
    </location>
</feature>
<dbReference type="Gene3D" id="2.40.30.10">
    <property type="entry name" value="Translation factors"/>
    <property type="match status" value="1"/>
</dbReference>
<dbReference type="InterPro" id="IPR006058">
    <property type="entry name" value="2Fe2S_fd_BS"/>
</dbReference>
<dbReference type="Pfam" id="PF00175">
    <property type="entry name" value="NAD_binding_1"/>
    <property type="match status" value="1"/>
</dbReference>
<dbReference type="SUPFAM" id="SSF63380">
    <property type="entry name" value="Riboflavin synthase domain-like"/>
    <property type="match status" value="1"/>
</dbReference>
<dbReference type="SUPFAM" id="SSF54292">
    <property type="entry name" value="2Fe-2S ferredoxin-like"/>
    <property type="match status" value="1"/>
</dbReference>
<dbReference type="CDD" id="cd00207">
    <property type="entry name" value="fer2"/>
    <property type="match status" value="1"/>
</dbReference>
<keyword evidence="2" id="KW-0001">2Fe-2S</keyword>
<keyword evidence="6" id="KW-0411">Iron-sulfur</keyword>
<dbReference type="InterPro" id="IPR039261">
    <property type="entry name" value="FNR_nucleotide-bd"/>
</dbReference>
<keyword evidence="4 9" id="KW-0560">Oxidoreductase</keyword>
<evidence type="ECO:0000259" key="8">
    <source>
        <dbReference type="PROSITE" id="PS51384"/>
    </source>
</evidence>
<sequence>MSNDTLAALVSQIRYEAEGIISIELRPEPGMADFPAFEAGSHINLFLPNGMVRSYSLYNSAADNNRYVVGILRDKKSRGGSEWVHKQLRVGTRLPISTPRNNFPLHAHAGHSVLVAGGIGITPVLCMFRQLLQQGRSAELIYCARSRQEAAFIEEIETLVEELGGAATFRFDEEEGTPPNLEQLLQGRDISAHFYGCGPAPMLEALEASCARLAYHNVHIERFALVDIAASEDARSCYMVELARSGQTLQINPGDILLERLEGAGIAVECSCREGVCGSCEVAVLEGDIDHRDGVLTKAEKAANNTMMICVSGCKSNRLVLDL</sequence>
<dbReference type="InterPro" id="IPR017927">
    <property type="entry name" value="FAD-bd_FR_type"/>
</dbReference>
<evidence type="ECO:0000256" key="2">
    <source>
        <dbReference type="ARBA" id="ARBA00022714"/>
    </source>
</evidence>
<dbReference type="InterPro" id="IPR017938">
    <property type="entry name" value="Riboflavin_synthase-like_b-brl"/>
</dbReference>
<evidence type="ECO:0000256" key="6">
    <source>
        <dbReference type="ARBA" id="ARBA00023014"/>
    </source>
</evidence>
<dbReference type="EMBL" id="JBBKTX010000013">
    <property type="protein sequence ID" value="MFK4753102.1"/>
    <property type="molecule type" value="Genomic_DNA"/>
</dbReference>
<dbReference type="EC" id="1.-.-.-" evidence="9"/>
<evidence type="ECO:0000256" key="4">
    <source>
        <dbReference type="ARBA" id="ARBA00023002"/>
    </source>
</evidence>
<dbReference type="InterPro" id="IPR036010">
    <property type="entry name" value="2Fe-2S_ferredoxin-like_sf"/>
</dbReference>
<dbReference type="PROSITE" id="PS51384">
    <property type="entry name" value="FAD_FR"/>
    <property type="match status" value="1"/>
</dbReference>
<accession>A0ABW8NJF2</accession>
<dbReference type="PROSITE" id="PS00197">
    <property type="entry name" value="2FE2S_FER_1"/>
    <property type="match status" value="1"/>
</dbReference>
<dbReference type="RefSeq" id="WP_416206183.1">
    <property type="nucleotide sequence ID" value="NZ_JBBKTX010000013.1"/>
</dbReference>
<evidence type="ECO:0000256" key="3">
    <source>
        <dbReference type="ARBA" id="ARBA00022723"/>
    </source>
</evidence>
<evidence type="ECO:0000313" key="9">
    <source>
        <dbReference type="EMBL" id="MFK4753102.1"/>
    </source>
</evidence>
<proteinExistence type="predicted"/>
<protein>
    <submittedName>
        <fullName evidence="9">PDR/VanB family oxidoreductase</fullName>
        <ecNumber evidence="9">1.-.-.-</ecNumber>
    </submittedName>
</protein>
<evidence type="ECO:0000313" key="10">
    <source>
        <dbReference type="Proteomes" id="UP001620597"/>
    </source>
</evidence>
<dbReference type="CDD" id="cd06185">
    <property type="entry name" value="PDR_like"/>
    <property type="match status" value="1"/>
</dbReference>
<dbReference type="InterPro" id="IPR050415">
    <property type="entry name" value="MRET"/>
</dbReference>
<feature type="domain" description="2Fe-2S ferredoxin-type" evidence="7">
    <location>
        <begin position="238"/>
        <end position="323"/>
    </location>
</feature>
<organism evidence="9 10">
    <name type="scientific">Oceanobacter antarcticus</name>
    <dbReference type="NCBI Taxonomy" id="3133425"/>
    <lineage>
        <taxon>Bacteria</taxon>
        <taxon>Pseudomonadati</taxon>
        <taxon>Pseudomonadota</taxon>
        <taxon>Gammaproteobacteria</taxon>
        <taxon>Oceanospirillales</taxon>
        <taxon>Oceanospirillaceae</taxon>
        <taxon>Oceanobacter</taxon>
    </lineage>
</organism>
<dbReference type="PANTHER" id="PTHR47354">
    <property type="entry name" value="NADH OXIDOREDUCTASE HCR"/>
    <property type="match status" value="1"/>
</dbReference>